<evidence type="ECO:0000256" key="1">
    <source>
        <dbReference type="SAM" id="MobiDB-lite"/>
    </source>
</evidence>
<proteinExistence type="predicted"/>
<feature type="region of interest" description="Disordered" evidence="1">
    <location>
        <begin position="178"/>
        <end position="199"/>
    </location>
</feature>
<feature type="compositionally biased region" description="Basic and acidic residues" evidence="1">
    <location>
        <begin position="183"/>
        <end position="199"/>
    </location>
</feature>
<dbReference type="Proteomes" id="UP001153076">
    <property type="component" value="Unassembled WGS sequence"/>
</dbReference>
<gene>
    <name evidence="2" type="ORF">Cgig2_019195</name>
</gene>
<reference evidence="2" key="1">
    <citation type="submission" date="2022-04" db="EMBL/GenBank/DDBJ databases">
        <title>Carnegiea gigantea Genome sequencing and assembly v2.</title>
        <authorList>
            <person name="Copetti D."/>
            <person name="Sanderson M.J."/>
            <person name="Burquez A."/>
            <person name="Wojciechowski M.F."/>
        </authorList>
    </citation>
    <scope>NUCLEOTIDE SEQUENCE</scope>
    <source>
        <strain evidence="2">SGP5-SGP5p</strain>
        <tissue evidence="2">Aerial part</tissue>
    </source>
</reference>
<comment type="caution">
    <text evidence="2">The sequence shown here is derived from an EMBL/GenBank/DDBJ whole genome shotgun (WGS) entry which is preliminary data.</text>
</comment>
<dbReference type="AlphaFoldDB" id="A0A9Q1K257"/>
<dbReference type="OrthoDB" id="1748551at2759"/>
<protein>
    <submittedName>
        <fullName evidence="2">Uncharacterized protein</fullName>
    </submittedName>
</protein>
<accession>A0A9Q1K257</accession>
<evidence type="ECO:0000313" key="2">
    <source>
        <dbReference type="EMBL" id="KAJ8435776.1"/>
    </source>
</evidence>
<name>A0A9Q1K257_9CARY</name>
<sequence>MGGGNIFTCGQCANDEQGPRRTYRSGNTDHEMSKQLKIRHRMVKEFNNLTSPKGLGQLIENLNNKQKEAIEEIGFGGFLHSPVDMIPGKLAVWLVHNIDARSCFLPLAHGRMRVTKHDVHMPLALFKLPLEIGVASILTMSGWTNDEIKSKAGLELKIGFCRGYLEDTLHKITVTDKEEEVNEEKRHNKSAETKAKIKN</sequence>
<keyword evidence="3" id="KW-1185">Reference proteome</keyword>
<organism evidence="2 3">
    <name type="scientific">Carnegiea gigantea</name>
    <dbReference type="NCBI Taxonomy" id="171969"/>
    <lineage>
        <taxon>Eukaryota</taxon>
        <taxon>Viridiplantae</taxon>
        <taxon>Streptophyta</taxon>
        <taxon>Embryophyta</taxon>
        <taxon>Tracheophyta</taxon>
        <taxon>Spermatophyta</taxon>
        <taxon>Magnoliopsida</taxon>
        <taxon>eudicotyledons</taxon>
        <taxon>Gunneridae</taxon>
        <taxon>Pentapetalae</taxon>
        <taxon>Caryophyllales</taxon>
        <taxon>Cactineae</taxon>
        <taxon>Cactaceae</taxon>
        <taxon>Cactoideae</taxon>
        <taxon>Echinocereeae</taxon>
        <taxon>Carnegiea</taxon>
    </lineage>
</organism>
<dbReference type="EMBL" id="JAKOGI010000388">
    <property type="protein sequence ID" value="KAJ8435776.1"/>
    <property type="molecule type" value="Genomic_DNA"/>
</dbReference>
<evidence type="ECO:0000313" key="3">
    <source>
        <dbReference type="Proteomes" id="UP001153076"/>
    </source>
</evidence>